<reference evidence="3 4" key="1">
    <citation type="journal article" date="2019" name="G3 (Bethesda)">
        <title>Sequencing of a Wild Apple (Malus baccata) Genome Unravels the Differences Between Cultivated and Wild Apple Species Regarding Disease Resistance and Cold Tolerance.</title>
        <authorList>
            <person name="Chen X."/>
        </authorList>
    </citation>
    <scope>NUCLEOTIDE SEQUENCE [LARGE SCALE GENOMIC DNA]</scope>
    <source>
        <strain evidence="4">cv. Shandingzi</strain>
        <tissue evidence="3">Leaves</tissue>
    </source>
</reference>
<evidence type="ECO:0000313" key="3">
    <source>
        <dbReference type="EMBL" id="TQD82494.1"/>
    </source>
</evidence>
<dbReference type="AlphaFoldDB" id="A0A540L7Q3"/>
<evidence type="ECO:0000313" key="4">
    <source>
        <dbReference type="Proteomes" id="UP000315295"/>
    </source>
</evidence>
<keyword evidence="4" id="KW-1185">Reference proteome</keyword>
<protein>
    <recommendedName>
        <fullName evidence="5">DUF4408 domain-containing protein</fullName>
    </recommendedName>
</protein>
<feature type="compositionally biased region" description="Basic and acidic residues" evidence="1">
    <location>
        <begin position="171"/>
        <end position="203"/>
    </location>
</feature>
<dbReference type="Pfam" id="PF05553">
    <property type="entry name" value="DUF761"/>
    <property type="match status" value="1"/>
</dbReference>
<organism evidence="3 4">
    <name type="scientific">Malus baccata</name>
    <name type="common">Siberian crab apple</name>
    <name type="synonym">Pyrus baccata</name>
    <dbReference type="NCBI Taxonomy" id="106549"/>
    <lineage>
        <taxon>Eukaryota</taxon>
        <taxon>Viridiplantae</taxon>
        <taxon>Streptophyta</taxon>
        <taxon>Embryophyta</taxon>
        <taxon>Tracheophyta</taxon>
        <taxon>Spermatophyta</taxon>
        <taxon>Magnoliopsida</taxon>
        <taxon>eudicotyledons</taxon>
        <taxon>Gunneridae</taxon>
        <taxon>Pentapetalae</taxon>
        <taxon>rosids</taxon>
        <taxon>fabids</taxon>
        <taxon>Rosales</taxon>
        <taxon>Rosaceae</taxon>
        <taxon>Amygdaloideae</taxon>
        <taxon>Maleae</taxon>
        <taxon>Malus</taxon>
    </lineage>
</organism>
<accession>A0A540L7Q3</accession>
<evidence type="ECO:0000256" key="2">
    <source>
        <dbReference type="SAM" id="Phobius"/>
    </source>
</evidence>
<sequence length="252" mass="29272">MAKLQQNLVQDLAKPYKSREYYPHKAKGISILAFFFSILIYICIFYIFNISLSTVFNNSKFWFAISNTLILIIAVDCGAFSSASKDQQDHFYQEYMMHSQAARSASSFVSQYPQIVNKSSPKQLEAGNNRKTKNEEVLLVPQNTEIVQEKRVVKMLKGDNDQNKSCSTGRENVREKTYRRSKSEKAKRGVINNERKNTLRRSETTYQKHKPTADEDNEFSTMSNEELNKRAEEFIQRFNRQIRIQSTATTFP</sequence>
<proteinExistence type="predicted"/>
<dbReference type="InterPro" id="IPR008480">
    <property type="entry name" value="DUF761_pln"/>
</dbReference>
<dbReference type="EMBL" id="VIEB01000718">
    <property type="protein sequence ID" value="TQD82494.1"/>
    <property type="molecule type" value="Genomic_DNA"/>
</dbReference>
<dbReference type="PANTHER" id="PTHR35997:SF16">
    <property type="entry name" value="DUF4408 DOMAIN-CONTAINING PROTEIN"/>
    <property type="match status" value="1"/>
</dbReference>
<comment type="caution">
    <text evidence="3">The sequence shown here is derived from an EMBL/GenBank/DDBJ whole genome shotgun (WGS) entry which is preliminary data.</text>
</comment>
<keyword evidence="2" id="KW-0472">Membrane</keyword>
<dbReference type="Proteomes" id="UP000315295">
    <property type="component" value="Unassembled WGS sequence"/>
</dbReference>
<keyword evidence="2" id="KW-1133">Transmembrane helix</keyword>
<keyword evidence="2" id="KW-0812">Transmembrane</keyword>
<dbReference type="PANTHER" id="PTHR35997">
    <property type="entry name" value="COTTON FIBER PROTEIN-RELATED"/>
    <property type="match status" value="1"/>
</dbReference>
<evidence type="ECO:0000256" key="1">
    <source>
        <dbReference type="SAM" id="MobiDB-lite"/>
    </source>
</evidence>
<feature type="transmembrane region" description="Helical" evidence="2">
    <location>
        <begin position="29"/>
        <end position="49"/>
    </location>
</feature>
<gene>
    <name evidence="3" type="ORF">C1H46_031930</name>
</gene>
<feature type="region of interest" description="Disordered" evidence="1">
    <location>
        <begin position="157"/>
        <end position="221"/>
    </location>
</feature>
<evidence type="ECO:0008006" key="5">
    <source>
        <dbReference type="Google" id="ProtNLM"/>
    </source>
</evidence>
<name>A0A540L7Q3_MALBA</name>
<feature type="transmembrane region" description="Helical" evidence="2">
    <location>
        <begin position="61"/>
        <end position="80"/>
    </location>
</feature>